<sequence>MRYGSILVACKTGGFYITFSPPHTGNHHTLIITDFTIDVDHDKDRAQAQGLEQNGFSFDGADVGVLIML</sequence>
<dbReference type="EMBL" id="JASCZI010211933">
    <property type="protein sequence ID" value="MED6197615.1"/>
    <property type="molecule type" value="Genomic_DNA"/>
</dbReference>
<gene>
    <name evidence="1" type="ORF">PIB30_058144</name>
</gene>
<proteinExistence type="predicted"/>
<comment type="caution">
    <text evidence="1">The sequence shown here is derived from an EMBL/GenBank/DDBJ whole genome shotgun (WGS) entry which is preliminary data.</text>
</comment>
<protein>
    <submittedName>
        <fullName evidence="1">Uncharacterized protein</fullName>
    </submittedName>
</protein>
<reference evidence="1 2" key="1">
    <citation type="journal article" date="2023" name="Plants (Basel)">
        <title>Bridging the Gap: Combining Genomics and Transcriptomics Approaches to Understand Stylosanthes scabra, an Orphan Legume from the Brazilian Caatinga.</title>
        <authorList>
            <person name="Ferreira-Neto J.R.C."/>
            <person name="da Silva M.D."/>
            <person name="Binneck E."/>
            <person name="de Melo N.F."/>
            <person name="da Silva R.H."/>
            <person name="de Melo A.L.T.M."/>
            <person name="Pandolfi V."/>
            <person name="Bustamante F.O."/>
            <person name="Brasileiro-Vidal A.C."/>
            <person name="Benko-Iseppon A.M."/>
        </authorList>
    </citation>
    <scope>NUCLEOTIDE SEQUENCE [LARGE SCALE GENOMIC DNA]</scope>
    <source>
        <tissue evidence="1">Leaves</tissue>
    </source>
</reference>
<accession>A0ABU6XL58</accession>
<evidence type="ECO:0000313" key="2">
    <source>
        <dbReference type="Proteomes" id="UP001341840"/>
    </source>
</evidence>
<evidence type="ECO:0000313" key="1">
    <source>
        <dbReference type="EMBL" id="MED6197615.1"/>
    </source>
</evidence>
<keyword evidence="2" id="KW-1185">Reference proteome</keyword>
<name>A0ABU6XL58_9FABA</name>
<organism evidence="1 2">
    <name type="scientific">Stylosanthes scabra</name>
    <dbReference type="NCBI Taxonomy" id="79078"/>
    <lineage>
        <taxon>Eukaryota</taxon>
        <taxon>Viridiplantae</taxon>
        <taxon>Streptophyta</taxon>
        <taxon>Embryophyta</taxon>
        <taxon>Tracheophyta</taxon>
        <taxon>Spermatophyta</taxon>
        <taxon>Magnoliopsida</taxon>
        <taxon>eudicotyledons</taxon>
        <taxon>Gunneridae</taxon>
        <taxon>Pentapetalae</taxon>
        <taxon>rosids</taxon>
        <taxon>fabids</taxon>
        <taxon>Fabales</taxon>
        <taxon>Fabaceae</taxon>
        <taxon>Papilionoideae</taxon>
        <taxon>50 kb inversion clade</taxon>
        <taxon>dalbergioids sensu lato</taxon>
        <taxon>Dalbergieae</taxon>
        <taxon>Pterocarpus clade</taxon>
        <taxon>Stylosanthes</taxon>
    </lineage>
</organism>
<dbReference type="Proteomes" id="UP001341840">
    <property type="component" value="Unassembled WGS sequence"/>
</dbReference>